<organism evidence="1 2">
    <name type="scientific">Vallitalea maricola</name>
    <dbReference type="NCBI Taxonomy" id="3074433"/>
    <lineage>
        <taxon>Bacteria</taxon>
        <taxon>Bacillati</taxon>
        <taxon>Bacillota</taxon>
        <taxon>Clostridia</taxon>
        <taxon>Lachnospirales</taxon>
        <taxon>Vallitaleaceae</taxon>
        <taxon>Vallitalea</taxon>
    </lineage>
</organism>
<comment type="caution">
    <text evidence="1">The sequence shown here is derived from an EMBL/GenBank/DDBJ whole genome shotgun (WGS) entry which is preliminary data.</text>
</comment>
<dbReference type="Proteomes" id="UP001374599">
    <property type="component" value="Unassembled WGS sequence"/>
</dbReference>
<reference evidence="1" key="1">
    <citation type="submission" date="2023-09" db="EMBL/GenBank/DDBJ databases">
        <title>Vallitalea sediminicola and Vallitalea maricola sp. nov., anaerobic bacteria isolated from marine sediment.</title>
        <authorList>
            <person name="Hirano S."/>
            <person name="Maeda A."/>
            <person name="Terahara T."/>
            <person name="Mori K."/>
            <person name="Hamada M."/>
            <person name="Matsumoto R."/>
            <person name="Kobayashi T."/>
        </authorList>
    </citation>
    <scope>NUCLEOTIDE SEQUENCE</scope>
    <source>
        <strain evidence="1">AN17-2</strain>
    </source>
</reference>
<sequence length="144" mass="16725">MLHDEIYKLSIKINDNRISFFRTPFIENKMYYVSKIEEELFVLDKLLEQCYIFLENMAINETSEKRLNRTFTIEELKKYNGEKDRPAYIAVDGVVYDVTYNPRWGGGTHFGVVAGEDITDEFNKCHGGENVLTQLEVVGKIIEG</sequence>
<gene>
    <name evidence="1" type="ORF">AN2V17_44620</name>
</gene>
<dbReference type="EMBL" id="BTPU01000102">
    <property type="protein sequence ID" value="GMQ65220.1"/>
    <property type="molecule type" value="Genomic_DNA"/>
</dbReference>
<protein>
    <submittedName>
        <fullName evidence="1">Cytochrome b5 domain-containing protein</fullName>
    </submittedName>
</protein>
<evidence type="ECO:0000313" key="1">
    <source>
        <dbReference type="EMBL" id="GMQ65220.1"/>
    </source>
</evidence>
<accession>A0ACB5UQT0</accession>
<evidence type="ECO:0000313" key="2">
    <source>
        <dbReference type="Proteomes" id="UP001374599"/>
    </source>
</evidence>
<keyword evidence="2" id="KW-1185">Reference proteome</keyword>
<proteinExistence type="predicted"/>
<name>A0ACB5UQT0_9FIRM</name>